<evidence type="ECO:0000256" key="2">
    <source>
        <dbReference type="ARBA" id="ARBA00022692"/>
    </source>
</evidence>
<evidence type="ECO:0000256" key="9">
    <source>
        <dbReference type="ARBA" id="ARBA00023319"/>
    </source>
</evidence>
<dbReference type="Proteomes" id="UP000694381">
    <property type="component" value="Unassembled WGS sequence"/>
</dbReference>
<gene>
    <name evidence="14" type="primary">Cd300lg</name>
</gene>
<dbReference type="InterPro" id="IPR013783">
    <property type="entry name" value="Ig-like_fold"/>
</dbReference>
<evidence type="ECO:0000256" key="4">
    <source>
        <dbReference type="ARBA" id="ARBA00022859"/>
    </source>
</evidence>
<feature type="signal peptide" evidence="12">
    <location>
        <begin position="1"/>
        <end position="18"/>
    </location>
</feature>
<dbReference type="GO" id="GO:0002414">
    <property type="term" value="P:immunoglobulin transcytosis in epithelial cells"/>
    <property type="evidence" value="ECO:0007669"/>
    <property type="project" value="Ensembl"/>
</dbReference>
<accession>A0A8C6RVN2</accession>
<evidence type="ECO:0000256" key="3">
    <source>
        <dbReference type="ARBA" id="ARBA00022729"/>
    </source>
</evidence>
<feature type="compositionally biased region" description="Acidic residues" evidence="10">
    <location>
        <begin position="347"/>
        <end position="361"/>
    </location>
</feature>
<dbReference type="PANTHER" id="PTHR11860">
    <property type="entry name" value="POLYMERIC-IMMUNOGLOBULIN RECEPTOR"/>
    <property type="match status" value="1"/>
</dbReference>
<dbReference type="SUPFAM" id="SSF48726">
    <property type="entry name" value="Immunoglobulin"/>
    <property type="match status" value="1"/>
</dbReference>
<evidence type="ECO:0000256" key="5">
    <source>
        <dbReference type="ARBA" id="ARBA00022989"/>
    </source>
</evidence>
<keyword evidence="9" id="KW-0393">Immunoglobulin domain</keyword>
<evidence type="ECO:0000259" key="13">
    <source>
        <dbReference type="PROSITE" id="PS50835"/>
    </source>
</evidence>
<keyword evidence="5 11" id="KW-1133">Transmembrane helix</keyword>
<evidence type="ECO:0000256" key="1">
    <source>
        <dbReference type="ARBA" id="ARBA00004251"/>
    </source>
</evidence>
<keyword evidence="3 12" id="KW-0732">Signal</keyword>
<evidence type="ECO:0000256" key="6">
    <source>
        <dbReference type="ARBA" id="ARBA00023136"/>
    </source>
</evidence>
<name>A0A8C6RVN2_NANGA</name>
<feature type="chain" id="PRO_5033986108" evidence="12">
    <location>
        <begin position="19"/>
        <end position="381"/>
    </location>
</feature>
<reference evidence="14" key="2">
    <citation type="submission" date="2025-09" db="UniProtKB">
        <authorList>
            <consortium name="Ensembl"/>
        </authorList>
    </citation>
    <scope>IDENTIFICATION</scope>
</reference>
<dbReference type="Pfam" id="PF07686">
    <property type="entry name" value="V-set"/>
    <property type="match status" value="1"/>
</dbReference>
<dbReference type="CDD" id="cd05716">
    <property type="entry name" value="IgV_pIgR_like"/>
    <property type="match status" value="1"/>
</dbReference>
<feature type="region of interest" description="Disordered" evidence="10">
    <location>
        <begin position="343"/>
        <end position="365"/>
    </location>
</feature>
<evidence type="ECO:0000256" key="8">
    <source>
        <dbReference type="ARBA" id="ARBA00023170"/>
    </source>
</evidence>
<dbReference type="InterPro" id="IPR050671">
    <property type="entry name" value="CD300_family_receptors"/>
</dbReference>
<dbReference type="GO" id="GO:0016323">
    <property type="term" value="C:basolateral plasma membrane"/>
    <property type="evidence" value="ECO:0007669"/>
    <property type="project" value="Ensembl"/>
</dbReference>
<keyword evidence="7" id="KW-1015">Disulfide bond</keyword>
<dbReference type="GO" id="GO:0001791">
    <property type="term" value="F:IgM binding"/>
    <property type="evidence" value="ECO:0007669"/>
    <property type="project" value="Ensembl"/>
</dbReference>
<dbReference type="InterPro" id="IPR036179">
    <property type="entry name" value="Ig-like_dom_sf"/>
</dbReference>
<dbReference type="GeneTree" id="ENSGT00940000162429"/>
<evidence type="ECO:0000256" key="10">
    <source>
        <dbReference type="SAM" id="MobiDB-lite"/>
    </source>
</evidence>
<dbReference type="FunFam" id="2.60.40.10:FF:000370">
    <property type="entry name" value="CMRF35-like molecule 1"/>
    <property type="match status" value="1"/>
</dbReference>
<keyword evidence="8" id="KW-0675">Receptor</keyword>
<reference evidence="14" key="1">
    <citation type="submission" date="2025-08" db="UniProtKB">
        <authorList>
            <consortium name="Ensembl"/>
        </authorList>
    </citation>
    <scope>IDENTIFICATION</scope>
</reference>
<keyword evidence="4" id="KW-0391">Immunity</keyword>
<feature type="transmembrane region" description="Helical" evidence="11">
    <location>
        <begin position="258"/>
        <end position="277"/>
    </location>
</feature>
<keyword evidence="6 11" id="KW-0472">Membrane</keyword>
<evidence type="ECO:0000313" key="14">
    <source>
        <dbReference type="Ensembl" id="ENSNGAP00000023557.1"/>
    </source>
</evidence>
<keyword evidence="2 11" id="KW-0812">Transmembrane</keyword>
<evidence type="ECO:0000313" key="15">
    <source>
        <dbReference type="Proteomes" id="UP000694381"/>
    </source>
</evidence>
<dbReference type="SMART" id="SM00409">
    <property type="entry name" value="IG"/>
    <property type="match status" value="1"/>
</dbReference>
<feature type="domain" description="Ig-like" evidence="13">
    <location>
        <begin position="14"/>
        <end position="120"/>
    </location>
</feature>
<feature type="region of interest" description="Disordered" evidence="10">
    <location>
        <begin position="157"/>
        <end position="179"/>
    </location>
</feature>
<dbReference type="AlphaFoldDB" id="A0A8C6RVN2"/>
<evidence type="ECO:0000256" key="11">
    <source>
        <dbReference type="SAM" id="Phobius"/>
    </source>
</evidence>
<evidence type="ECO:0000256" key="12">
    <source>
        <dbReference type="SAM" id="SignalP"/>
    </source>
</evidence>
<keyword evidence="15" id="KW-1185">Reference proteome</keyword>
<organism evidence="14 15">
    <name type="scientific">Nannospalax galili</name>
    <name type="common">Northern Israeli blind subterranean mole rat</name>
    <name type="synonym">Spalax galili</name>
    <dbReference type="NCBI Taxonomy" id="1026970"/>
    <lineage>
        <taxon>Eukaryota</taxon>
        <taxon>Metazoa</taxon>
        <taxon>Chordata</taxon>
        <taxon>Craniata</taxon>
        <taxon>Vertebrata</taxon>
        <taxon>Euteleostomi</taxon>
        <taxon>Mammalia</taxon>
        <taxon>Eutheria</taxon>
        <taxon>Euarchontoglires</taxon>
        <taxon>Glires</taxon>
        <taxon>Rodentia</taxon>
        <taxon>Myomorpha</taxon>
        <taxon>Muroidea</taxon>
        <taxon>Spalacidae</taxon>
        <taxon>Spalacinae</taxon>
        <taxon>Nannospalax</taxon>
    </lineage>
</organism>
<dbReference type="PANTHER" id="PTHR11860:SF62">
    <property type="entry name" value="CMRF35-LIKE MOLECULE 9"/>
    <property type="match status" value="1"/>
</dbReference>
<dbReference type="InterPro" id="IPR007110">
    <property type="entry name" value="Ig-like_dom"/>
</dbReference>
<dbReference type="GO" id="GO:0002376">
    <property type="term" value="P:immune system process"/>
    <property type="evidence" value="ECO:0007669"/>
    <property type="project" value="UniProtKB-KW"/>
</dbReference>
<evidence type="ECO:0000256" key="7">
    <source>
        <dbReference type="ARBA" id="ARBA00023157"/>
    </source>
</evidence>
<dbReference type="InterPro" id="IPR003599">
    <property type="entry name" value="Ig_sub"/>
</dbReference>
<feature type="compositionally biased region" description="Polar residues" evidence="10">
    <location>
        <begin position="214"/>
        <end position="224"/>
    </location>
</feature>
<dbReference type="GO" id="GO:0004888">
    <property type="term" value="F:transmembrane signaling receptor activity"/>
    <property type="evidence" value="ECO:0007669"/>
    <property type="project" value="TreeGrafter"/>
</dbReference>
<dbReference type="GO" id="GO:0016324">
    <property type="term" value="C:apical plasma membrane"/>
    <property type="evidence" value="ECO:0007669"/>
    <property type="project" value="Ensembl"/>
</dbReference>
<dbReference type="PROSITE" id="PS50835">
    <property type="entry name" value="IG_LIKE"/>
    <property type="match status" value="1"/>
</dbReference>
<feature type="region of interest" description="Disordered" evidence="10">
    <location>
        <begin position="193"/>
        <end position="229"/>
    </location>
</feature>
<dbReference type="InterPro" id="IPR013106">
    <property type="entry name" value="Ig_V-set"/>
</dbReference>
<comment type="subcellular location">
    <subcellularLocation>
        <location evidence="1">Cell membrane</location>
        <topology evidence="1">Single-pass type I membrane protein</topology>
    </subcellularLocation>
</comment>
<sequence length="381" mass="41185">MRLLILLWGYLVLPGHKALKGPKEISGFEGDTVTLQCTYEKTLKEHRKYWCQQGGILVSRCSGIIYTREDQEVTEGRVSIRDSPQDLLVTVTMRGLTLKDAGKYWCGVDRVGFDEAFEVSLIVFPGKGDSPSTTGASPFPSFQFLIATTYLQPSAKAWQTQPPELTSPDLPTVTTAKQGKTGVEAPVFTRVLPTWSTGTSPPPGTSPHAGSSPHTVTSPHSGSSRPIIWLPPISPKGSSDVTGSSVSNPSVSIPMVRMLAPVLVLLSLLLAAGLIAFSSHMLRWRNKAWLATETQRNEKIYLPTSKLGNGWVSEDARINLVASPGPLGSPKLSAGPFAEIQYRSQTTEEEAAPSQDSEDDMVATPPLMSSEELGFSEFISV</sequence>
<dbReference type="Ensembl" id="ENSNGAT00000029257.1">
    <property type="protein sequence ID" value="ENSNGAP00000023557.1"/>
    <property type="gene ID" value="ENSNGAG00000022075.1"/>
</dbReference>
<dbReference type="Gene3D" id="2.60.40.10">
    <property type="entry name" value="Immunoglobulins"/>
    <property type="match status" value="1"/>
</dbReference>
<proteinExistence type="predicted"/>
<protein>
    <submittedName>
        <fullName evidence="14">CD300 molecule like family member G</fullName>
    </submittedName>
</protein>